<dbReference type="EMBL" id="CP002687">
    <property type="protein sequence ID" value="ANM67010.1"/>
    <property type="molecule type" value="Genomic_DNA"/>
</dbReference>
<dbReference type="Araport" id="AT4G31073"/>
<keyword evidence="3" id="KW-1185">Reference proteome</keyword>
<protein>
    <submittedName>
        <fullName evidence="2">Uncharacterized protein</fullName>
    </submittedName>
</protein>
<dbReference type="Proteomes" id="UP000006548">
    <property type="component" value="Chromosome 4"/>
</dbReference>
<reference evidence="2 3" key="1">
    <citation type="journal article" date="1999" name="Nature">
        <title>Sequence and analysis of chromosome 4 of the plant Arabidopsis thaliana.</title>
        <authorList>
            <consortium name="EU"/>
            <consortium name="CSHL and WU Arabidopsis Sequencing Project"/>
            <person name="Mayer K."/>
            <person name="Schuller C."/>
            <person name="Wambutt R."/>
            <person name="Murphy G."/>
            <person name="Volckaert G."/>
            <person name="Pohl T."/>
            <person name="Dusterhoft A."/>
            <person name="Stiekema W."/>
            <person name="Entian K.D."/>
            <person name="Terryn N."/>
            <person name="Harris B."/>
            <person name="Ansorge W."/>
            <person name="Brandt P."/>
            <person name="Grivell L."/>
            <person name="Rieger M."/>
            <person name="Weichselgartner M."/>
            <person name="de Simone V."/>
            <person name="Obermaier B."/>
            <person name="Mache R."/>
            <person name="Muller M."/>
            <person name="Kreis M."/>
            <person name="Delseny M."/>
            <person name="Puigdomenech P."/>
            <person name="Watson M."/>
            <person name="Schmidtheini T."/>
            <person name="Reichert B."/>
            <person name="Portatelle D."/>
            <person name="Perez-Alonso M."/>
            <person name="Boutry M."/>
            <person name="Bancroft I."/>
            <person name="Vos P."/>
            <person name="Hoheisel J."/>
            <person name="Zimmermann W."/>
            <person name="Wedler H."/>
            <person name="Ridley P."/>
            <person name="Langham S.A."/>
            <person name="McCullagh B."/>
            <person name="Bilham L."/>
            <person name="Robben J."/>
            <person name="Van der Schueren J."/>
            <person name="Grymonprez B."/>
            <person name="Chuang Y.J."/>
            <person name="Vandenbussche F."/>
            <person name="Braeken M."/>
            <person name="Weltjens I."/>
            <person name="Voet M."/>
            <person name="Bastiaens I."/>
            <person name="Aert R."/>
            <person name="Defoor E."/>
            <person name="Weitzenegger T."/>
            <person name="Bothe G."/>
            <person name="Ramsperger U."/>
            <person name="Hilbert H."/>
            <person name="Braun M."/>
            <person name="Holzer E."/>
            <person name="Brandt A."/>
            <person name="Peters S."/>
            <person name="van Staveren M."/>
            <person name="Dirske W."/>
            <person name="Mooijman P."/>
            <person name="Klein Lankhorst R."/>
            <person name="Rose M."/>
            <person name="Hauf J."/>
            <person name="Kotter P."/>
            <person name="Berneiser S."/>
            <person name="Hempel S."/>
            <person name="Feldpausch M."/>
            <person name="Lamberth S."/>
            <person name="Van den Daele H."/>
            <person name="De Keyser A."/>
            <person name="Buysshaert C."/>
            <person name="Gielen J."/>
            <person name="Villarroel R."/>
            <person name="De Clercq R."/>
            <person name="Van Montagu M."/>
            <person name="Rogers J."/>
            <person name="Cronin A."/>
            <person name="Quail M."/>
            <person name="Bray-Allen S."/>
            <person name="Clark L."/>
            <person name="Doggett J."/>
            <person name="Hall S."/>
            <person name="Kay M."/>
            <person name="Lennard N."/>
            <person name="McLay K."/>
            <person name="Mayes R."/>
            <person name="Pettett A."/>
            <person name="Rajandream M.A."/>
            <person name="Lyne M."/>
            <person name="Benes V."/>
            <person name="Rechmann S."/>
            <person name="Borkova D."/>
            <person name="Blocker H."/>
            <person name="Scharfe M."/>
            <person name="Grimm M."/>
            <person name="Lohnert T.H."/>
            <person name="Dose S."/>
            <person name="de Haan M."/>
            <person name="Maarse A."/>
            <person name="Schafer M."/>
            <person name="Muller-Auer S."/>
            <person name="Gabel C."/>
            <person name="Fuchs M."/>
            <person name="Fartmann B."/>
            <person name="Granderath K."/>
            <person name="Dauner D."/>
            <person name="Herzl A."/>
            <person name="Neumann S."/>
            <person name="Argiriou A."/>
            <person name="Vitale D."/>
            <person name="Liguori R."/>
            <person name="Piravandi E."/>
            <person name="Massenet O."/>
            <person name="Quigley F."/>
            <person name="Clabauld G."/>
            <person name="Mundlein A."/>
            <person name="Felber R."/>
            <person name="Schnabl S."/>
            <person name="Hiller R."/>
            <person name="Schmidt W."/>
            <person name="Lecharny A."/>
            <person name="Aubourg S."/>
            <person name="Chefdor F."/>
            <person name="Cooke R."/>
            <person name="Berger C."/>
            <person name="Montfort A."/>
            <person name="Casacuberta E."/>
            <person name="Gibbons T."/>
            <person name="Weber N."/>
            <person name="Vandenbol M."/>
            <person name="Bargues M."/>
            <person name="Terol J."/>
            <person name="Torres A."/>
            <person name="Perez-Perez A."/>
            <person name="Purnelle B."/>
            <person name="Bent E."/>
            <person name="Johnson S."/>
            <person name="Tacon D."/>
            <person name="Jesse T."/>
            <person name="Heijnen L."/>
            <person name="Schwarz S."/>
            <person name="Scholler P."/>
            <person name="Heber S."/>
            <person name="Francs P."/>
            <person name="Bielke C."/>
            <person name="Frishman D."/>
            <person name="Haase D."/>
            <person name="Lemcke K."/>
            <person name="Mewes H.W."/>
            <person name="Stocker S."/>
            <person name="Zaccaria P."/>
            <person name="Bevan M."/>
            <person name="Wilson R.K."/>
            <person name="de la Bastide M."/>
            <person name="Habermann K."/>
            <person name="Parnell L."/>
            <person name="Dedhia N."/>
            <person name="Gnoj L."/>
            <person name="Schutz K."/>
            <person name="Huang E."/>
            <person name="Spiegel L."/>
            <person name="Sehkon M."/>
            <person name="Murray J."/>
            <person name="Sheet P."/>
            <person name="Cordes M."/>
            <person name="Abu-Threideh J."/>
            <person name="Stoneking T."/>
            <person name="Kalicki J."/>
            <person name="Graves T."/>
            <person name="Harmon G."/>
            <person name="Edwards J."/>
            <person name="Latreille P."/>
            <person name="Courtney L."/>
            <person name="Cloud J."/>
            <person name="Abbott A."/>
            <person name="Scott K."/>
            <person name="Johnson D."/>
            <person name="Minx P."/>
            <person name="Bentley D."/>
            <person name="Fulton B."/>
            <person name="Miller N."/>
            <person name="Greco T."/>
            <person name="Kemp K."/>
            <person name="Kramer J."/>
            <person name="Fulton L."/>
            <person name="Mardis E."/>
            <person name="Dante M."/>
            <person name="Pepin K."/>
            <person name="Hillier L."/>
            <person name="Nelson J."/>
            <person name="Spieth J."/>
            <person name="Ryan E."/>
            <person name="Andrews S."/>
            <person name="Geisel C."/>
            <person name="Layman D."/>
            <person name="Du H."/>
            <person name="Ali J."/>
            <person name="Berghoff A."/>
            <person name="Jones K."/>
            <person name="Drone K."/>
            <person name="Cotton M."/>
            <person name="Joshu C."/>
            <person name="Antonoiu B."/>
            <person name="Zidanic M."/>
            <person name="Strong C."/>
            <person name="Sun H."/>
            <person name="Lamar B."/>
            <person name="Yordan C."/>
            <person name="Ma P."/>
            <person name="Zhong J."/>
            <person name="Preston R."/>
            <person name="Vil D."/>
            <person name="Shekher M."/>
            <person name="Matero A."/>
            <person name="Shah R."/>
            <person name="Swaby I.K."/>
            <person name="O'Shaughnessy A."/>
            <person name="Rodriguez M."/>
            <person name="Hoffmann J."/>
            <person name="Till S."/>
            <person name="Granat S."/>
            <person name="Shohdy N."/>
            <person name="Hasegawa A."/>
            <person name="Hameed A."/>
            <person name="Lodhi M."/>
            <person name="Johnson A."/>
            <person name="Chen E."/>
            <person name="Marra M."/>
            <person name="Martienssen R."/>
            <person name="McCombie W.R."/>
        </authorList>
    </citation>
    <scope>NUCLEOTIDE SEQUENCE [LARGE SCALE GENOMIC DNA]</scope>
    <source>
        <strain evidence="3">cv. Columbia</strain>
    </source>
</reference>
<organism evidence="2 3">
    <name type="scientific">Arabidopsis thaliana</name>
    <name type="common">Mouse-ear cress</name>
    <dbReference type="NCBI Taxonomy" id="3702"/>
    <lineage>
        <taxon>Eukaryota</taxon>
        <taxon>Viridiplantae</taxon>
        <taxon>Streptophyta</taxon>
        <taxon>Embryophyta</taxon>
        <taxon>Tracheophyta</taxon>
        <taxon>Spermatophyta</taxon>
        <taxon>Magnoliopsida</taxon>
        <taxon>eudicotyledons</taxon>
        <taxon>Gunneridae</taxon>
        <taxon>Pentapetalae</taxon>
        <taxon>rosids</taxon>
        <taxon>malvids</taxon>
        <taxon>Brassicales</taxon>
        <taxon>Brassicaceae</taxon>
        <taxon>Camelineae</taxon>
        <taxon>Arabidopsis</taxon>
    </lineage>
</organism>
<reference evidence="3" key="2">
    <citation type="journal article" date="2017" name="Plant J.">
        <title>Araport11: a complete reannotation of the Arabidopsis thaliana reference genome.</title>
        <authorList>
            <person name="Cheng C.Y."/>
            <person name="Krishnakumar V."/>
            <person name="Chan A.P."/>
            <person name="Thibaud-Nissen F."/>
            <person name="Schobel S."/>
            <person name="Town C.D."/>
        </authorList>
    </citation>
    <scope>GENOME REANNOTATION</scope>
    <source>
        <strain evidence="3">cv. Columbia</strain>
    </source>
</reference>
<accession>A0A1P8B5Z1</accession>
<dbReference type="KEGG" id="ath:AT4G31073"/>
<evidence type="ECO:0000313" key="1">
    <source>
        <dbReference type="Araport" id="AT4G31073"/>
    </source>
</evidence>
<gene>
    <name evidence="1 2" type="ordered locus">At4g31073</name>
</gene>
<dbReference type="TAIR" id="AT4G31073"/>
<sequence length="72" mass="8285">MATDSNPCFLLLLGPISEGCQCDHFTKRKPKSLQNWNPNSSQRLGVEALPTELIYWMFKNRHPEVAIWLIKA</sequence>
<name>A0A1P8B5Z1_ARATH</name>
<dbReference type="InParanoid" id="A0A1P8B5Z1"/>
<evidence type="ECO:0000313" key="2">
    <source>
        <dbReference type="EMBL" id="ANM67010.1"/>
    </source>
</evidence>
<evidence type="ECO:0000313" key="3">
    <source>
        <dbReference type="Proteomes" id="UP000006548"/>
    </source>
</evidence>
<proteinExistence type="predicted"/>
<dbReference type="AlphaFoldDB" id="A0A1P8B5Z1"/>
<dbReference type="RefSeq" id="NP_001328867.1">
    <property type="nucleotide sequence ID" value="NM_001342054.1"/>
</dbReference>
<dbReference type="GeneID" id="28720192"/>